<dbReference type="Gene3D" id="3.10.350.10">
    <property type="entry name" value="LysM domain"/>
    <property type="match status" value="1"/>
</dbReference>
<evidence type="ECO:0000259" key="9">
    <source>
        <dbReference type="PROSITE" id="PS51935"/>
    </source>
</evidence>
<keyword evidence="4" id="KW-0677">Repeat</keyword>
<dbReference type="InterPro" id="IPR052062">
    <property type="entry name" value="Murein_DD/LD_carboxypeptidase"/>
</dbReference>
<dbReference type="PROSITE" id="PS51782">
    <property type="entry name" value="LYSM"/>
    <property type="match status" value="1"/>
</dbReference>
<gene>
    <name evidence="10" type="ORF">ABOD76_18685</name>
</gene>
<dbReference type="InterPro" id="IPR038765">
    <property type="entry name" value="Papain-like_cys_pep_sf"/>
</dbReference>
<evidence type="ECO:0000256" key="5">
    <source>
        <dbReference type="ARBA" id="ARBA00022801"/>
    </source>
</evidence>
<dbReference type="InterPro" id="IPR036779">
    <property type="entry name" value="LysM_dom_sf"/>
</dbReference>
<sequence length="215" mass="22449">MSILRAFLLTAAAMSMGSAALAASYTVKAGDTLYSIARKANMEPADLMQLNHLSSSTIQLGQHLNLGGTAAPASKPQTTAKPQTAAAPAHASGGAYIRTVASRLLNIRYLLGGTGGNGIDCSAYTRAVFQQLGVNLPRTARAQFGVGSPVSRGNIQAGDLVFFNTAGGGVSHVGIYLGNGEFANANSYNGRTMIESMTTTYWSQRYVGARRVLRS</sequence>
<dbReference type="SUPFAM" id="SSF54106">
    <property type="entry name" value="LysM domain"/>
    <property type="match status" value="1"/>
</dbReference>
<evidence type="ECO:0000256" key="1">
    <source>
        <dbReference type="ARBA" id="ARBA00007074"/>
    </source>
</evidence>
<keyword evidence="3 7" id="KW-0732">Signal</keyword>
<keyword evidence="5" id="KW-0378">Hydrolase</keyword>
<dbReference type="SUPFAM" id="SSF54001">
    <property type="entry name" value="Cysteine proteinases"/>
    <property type="match status" value="1"/>
</dbReference>
<dbReference type="InterPro" id="IPR000064">
    <property type="entry name" value="NLP_P60_dom"/>
</dbReference>
<dbReference type="PANTHER" id="PTHR47360">
    <property type="entry name" value="MUREIN DD-ENDOPEPTIDASE MEPS/MUREIN LD-CARBOXYPEPTIDASE"/>
    <property type="match status" value="1"/>
</dbReference>
<accession>A0AAU7UBV0</accession>
<evidence type="ECO:0000259" key="8">
    <source>
        <dbReference type="PROSITE" id="PS51782"/>
    </source>
</evidence>
<dbReference type="GO" id="GO:0008234">
    <property type="term" value="F:cysteine-type peptidase activity"/>
    <property type="evidence" value="ECO:0007669"/>
    <property type="project" value="UniProtKB-KW"/>
</dbReference>
<dbReference type="CDD" id="cd00118">
    <property type="entry name" value="LysM"/>
    <property type="match status" value="1"/>
</dbReference>
<dbReference type="InterPro" id="IPR018392">
    <property type="entry name" value="LysM"/>
</dbReference>
<evidence type="ECO:0000313" key="10">
    <source>
        <dbReference type="EMBL" id="XBV85436.1"/>
    </source>
</evidence>
<reference evidence="10" key="1">
    <citation type="submission" date="2024-06" db="EMBL/GenBank/DDBJ databases">
        <title>Draft Genome Sequence of Deinococcus sonorensis Type Strain KR-87, a Biofilm Producing Representative of the Genus Deinococcus.</title>
        <authorList>
            <person name="Boren L.S."/>
            <person name="Grosso R.A."/>
            <person name="Hugenberg-Cox A.N."/>
            <person name="Hill J.T.E."/>
            <person name="Albert C.M."/>
            <person name="Tuohy J.M."/>
        </authorList>
    </citation>
    <scope>NUCLEOTIDE SEQUENCE</scope>
    <source>
        <strain evidence="10">KR-87</strain>
    </source>
</reference>
<feature type="domain" description="LysM" evidence="8">
    <location>
        <begin position="23"/>
        <end position="66"/>
    </location>
</feature>
<dbReference type="PANTHER" id="PTHR47360:SF1">
    <property type="entry name" value="ENDOPEPTIDASE NLPC-RELATED"/>
    <property type="match status" value="1"/>
</dbReference>
<evidence type="ECO:0000256" key="3">
    <source>
        <dbReference type="ARBA" id="ARBA00022729"/>
    </source>
</evidence>
<dbReference type="PROSITE" id="PS51935">
    <property type="entry name" value="NLPC_P60"/>
    <property type="match status" value="1"/>
</dbReference>
<dbReference type="SMART" id="SM00257">
    <property type="entry name" value="LysM"/>
    <property type="match status" value="1"/>
</dbReference>
<protein>
    <submittedName>
        <fullName evidence="10">LysM peptidoglycan-binding domain-containing C40 family peptidase</fullName>
    </submittedName>
</protein>
<dbReference type="AlphaFoldDB" id="A0AAU7UBV0"/>
<evidence type="ECO:0000256" key="4">
    <source>
        <dbReference type="ARBA" id="ARBA00022737"/>
    </source>
</evidence>
<name>A0AAU7UBV0_9DEIO</name>
<dbReference type="Pfam" id="PF01476">
    <property type="entry name" value="LysM"/>
    <property type="match status" value="1"/>
</dbReference>
<keyword evidence="2" id="KW-0645">Protease</keyword>
<evidence type="ECO:0000256" key="7">
    <source>
        <dbReference type="SAM" id="SignalP"/>
    </source>
</evidence>
<evidence type="ECO:0000256" key="6">
    <source>
        <dbReference type="ARBA" id="ARBA00022807"/>
    </source>
</evidence>
<dbReference type="RefSeq" id="WP_350243473.1">
    <property type="nucleotide sequence ID" value="NZ_CP158299.1"/>
</dbReference>
<dbReference type="Gene3D" id="3.90.1720.10">
    <property type="entry name" value="endopeptidase domain like (from Nostoc punctiforme)"/>
    <property type="match status" value="1"/>
</dbReference>
<evidence type="ECO:0000256" key="2">
    <source>
        <dbReference type="ARBA" id="ARBA00022670"/>
    </source>
</evidence>
<proteinExistence type="inferred from homology"/>
<dbReference type="GO" id="GO:0006508">
    <property type="term" value="P:proteolysis"/>
    <property type="evidence" value="ECO:0007669"/>
    <property type="project" value="UniProtKB-KW"/>
</dbReference>
<comment type="similarity">
    <text evidence="1">Belongs to the peptidase C40 family.</text>
</comment>
<feature type="domain" description="NlpC/P60" evidence="9">
    <location>
        <begin position="90"/>
        <end position="213"/>
    </location>
</feature>
<keyword evidence="6" id="KW-0788">Thiol protease</keyword>
<dbReference type="KEGG" id="dsc:ABOD76_18685"/>
<dbReference type="Pfam" id="PF00877">
    <property type="entry name" value="NLPC_P60"/>
    <property type="match status" value="1"/>
</dbReference>
<organism evidence="10">
    <name type="scientific">Deinococcus sonorensis KR-87</name>
    <dbReference type="NCBI Taxonomy" id="694439"/>
    <lineage>
        <taxon>Bacteria</taxon>
        <taxon>Thermotogati</taxon>
        <taxon>Deinococcota</taxon>
        <taxon>Deinococci</taxon>
        <taxon>Deinococcales</taxon>
        <taxon>Deinococcaceae</taxon>
        <taxon>Deinococcus</taxon>
    </lineage>
</organism>
<feature type="signal peptide" evidence="7">
    <location>
        <begin position="1"/>
        <end position="22"/>
    </location>
</feature>
<dbReference type="EMBL" id="CP158299">
    <property type="protein sequence ID" value="XBV85436.1"/>
    <property type="molecule type" value="Genomic_DNA"/>
</dbReference>
<feature type="chain" id="PRO_5043941520" evidence="7">
    <location>
        <begin position="23"/>
        <end position="215"/>
    </location>
</feature>